<dbReference type="EMBL" id="JAPDRQ010000060">
    <property type="protein sequence ID" value="KAJ9657735.1"/>
    <property type="molecule type" value="Genomic_DNA"/>
</dbReference>
<name>A0ACC3A9F9_9EURO</name>
<protein>
    <submittedName>
        <fullName evidence="1">Uncharacterized protein</fullName>
    </submittedName>
</protein>
<comment type="caution">
    <text evidence="1">The sequence shown here is derived from an EMBL/GenBank/DDBJ whole genome shotgun (WGS) entry which is preliminary data.</text>
</comment>
<sequence length="502" mass="56529">MTSTPGTYFQLNWRDMPRIRAMQTTLVDILTNVDSSDRGELEVCLVNSKKTKSFVDPTVSGLPSKMWLQSRETATRTLENDKQAEYIAKFYIIARFISRKMDARLPSTNRAVGYRLVSKLMKQDTISRMIKDLALTMNVHPYALGIVPENKGRVYVPDGVIVKTRTVGNILAYAENKGSHVLLDLQGGETREVPRLIHSLQIVKPEKIRAVIVCEHRSMSSQFEEMERIEEPLMDGFLVLMSGGFSDASSKEFLSLLSQLDNLKDTPFLFMSDCDPHAITIFTNFKFGSACRAYESSHTICPKLMWIGLTHAQYDVIADKWPEQLLKDALKLRPNMSKSDQATFLAREKEHVRTKGAKVKARPTAQINKADRDRMDHLFKAGLLDGPGEQVVKAQLEALRDGGHKLSVYDLDTFNTFGVLTWVRDAVAGVRGEYAELPEQGVDPTFDETFVQQQFAALRMSQTSMDPESQAVRDRADAFARGNPQIISNSRKQRGVVNAELL</sequence>
<evidence type="ECO:0000313" key="2">
    <source>
        <dbReference type="Proteomes" id="UP001172386"/>
    </source>
</evidence>
<accession>A0ACC3A9F9</accession>
<dbReference type="Proteomes" id="UP001172386">
    <property type="component" value="Unassembled WGS sequence"/>
</dbReference>
<reference evidence="1" key="1">
    <citation type="submission" date="2022-10" db="EMBL/GenBank/DDBJ databases">
        <title>Culturing micro-colonial fungi from biological soil crusts in the Mojave desert and describing Neophaeococcomyces mojavensis, and introducing the new genera and species Taxawa tesnikishii.</title>
        <authorList>
            <person name="Kurbessoian T."/>
            <person name="Stajich J.E."/>
        </authorList>
    </citation>
    <scope>NUCLEOTIDE SEQUENCE</scope>
    <source>
        <strain evidence="1">JES_112</strain>
    </source>
</reference>
<evidence type="ECO:0000313" key="1">
    <source>
        <dbReference type="EMBL" id="KAJ9657735.1"/>
    </source>
</evidence>
<organism evidence="1 2">
    <name type="scientific">Neophaeococcomyces mojaviensis</name>
    <dbReference type="NCBI Taxonomy" id="3383035"/>
    <lineage>
        <taxon>Eukaryota</taxon>
        <taxon>Fungi</taxon>
        <taxon>Dikarya</taxon>
        <taxon>Ascomycota</taxon>
        <taxon>Pezizomycotina</taxon>
        <taxon>Eurotiomycetes</taxon>
        <taxon>Chaetothyriomycetidae</taxon>
        <taxon>Chaetothyriales</taxon>
        <taxon>Chaetothyriales incertae sedis</taxon>
        <taxon>Neophaeococcomyces</taxon>
    </lineage>
</organism>
<gene>
    <name evidence="1" type="ORF">H2198_004150</name>
</gene>
<proteinExistence type="predicted"/>
<keyword evidence="2" id="KW-1185">Reference proteome</keyword>